<evidence type="ECO:0000313" key="4">
    <source>
        <dbReference type="EMBL" id="EFX73673.1"/>
    </source>
</evidence>
<protein>
    <recommendedName>
        <fullName evidence="3">DUF2828 domain-containing protein</fullName>
    </recommendedName>
</protein>
<keyword evidence="1" id="KW-1133">Transmembrane helix</keyword>
<dbReference type="InParanoid" id="E9H3M6"/>
<feature type="transmembrane region" description="Helical" evidence="1">
    <location>
        <begin position="68"/>
        <end position="86"/>
    </location>
</feature>
<organism evidence="4 5">
    <name type="scientific">Daphnia pulex</name>
    <name type="common">Water flea</name>
    <dbReference type="NCBI Taxonomy" id="6669"/>
    <lineage>
        <taxon>Eukaryota</taxon>
        <taxon>Metazoa</taxon>
        <taxon>Ecdysozoa</taxon>
        <taxon>Arthropoda</taxon>
        <taxon>Crustacea</taxon>
        <taxon>Branchiopoda</taxon>
        <taxon>Diplostraca</taxon>
        <taxon>Cladocera</taxon>
        <taxon>Anomopoda</taxon>
        <taxon>Daphniidae</taxon>
        <taxon>Daphnia</taxon>
    </lineage>
</organism>
<keyword evidence="1" id="KW-0472">Membrane</keyword>
<evidence type="ECO:0000259" key="3">
    <source>
        <dbReference type="Pfam" id="PF11443"/>
    </source>
</evidence>
<proteinExistence type="predicted"/>
<dbReference type="EMBL" id="GL732589">
    <property type="protein sequence ID" value="EFX73673.1"/>
    <property type="molecule type" value="Genomic_DNA"/>
</dbReference>
<dbReference type="AlphaFoldDB" id="E9H3M6"/>
<dbReference type="KEGG" id="dpx:DAPPUDRAFT_109621"/>
<dbReference type="InterPro" id="IPR058580">
    <property type="entry name" value="DUF2828"/>
</dbReference>
<dbReference type="Pfam" id="PF11443">
    <property type="entry name" value="DUF2828"/>
    <property type="match status" value="1"/>
</dbReference>
<name>E9H3M6_DAPPU</name>
<evidence type="ECO:0000313" key="5">
    <source>
        <dbReference type="Proteomes" id="UP000000305"/>
    </source>
</evidence>
<dbReference type="eggNOG" id="KOG1330">
    <property type="taxonomic scope" value="Eukaryota"/>
</dbReference>
<feature type="transmembrane region" description="Helical" evidence="1">
    <location>
        <begin position="107"/>
        <end position="128"/>
    </location>
</feature>
<dbReference type="Proteomes" id="UP000000305">
    <property type="component" value="Unassembled WGS sequence"/>
</dbReference>
<dbReference type="OrthoDB" id="1149618at2759"/>
<dbReference type="PhylomeDB" id="E9H3M6"/>
<dbReference type="InterPro" id="IPR011205">
    <property type="entry name" value="UCP015417_vWA"/>
</dbReference>
<evidence type="ECO:0000256" key="2">
    <source>
        <dbReference type="SAM" id="SignalP"/>
    </source>
</evidence>
<feature type="signal peptide" evidence="2">
    <location>
        <begin position="1"/>
        <end position="21"/>
    </location>
</feature>
<sequence>MAMGLLFEWLPTIFLCRFAVSDDFRPTFFKSLKENDSYSLEAEENAKKEKKEESPSIWNNAWINLSHFFHPFVLLLCLCAFVRHTAGFSWAYNSQLYFDYYYPGTDVGLWLFLVSIVGGSSGILNGGAVSDRVVKRAGLQARARVLAASKAIASPFAAGKGAAIEFHHCLIWLFHNHPQTLLYNLEHIPKHGYWKDLSWFMQFLLEGHTSMTKERQKPMSTEETRIEQANVNYSLEEIIRKRVDGVVEKTTWTRYLKQLPDDESRKSAKLKFTELSKVIHLARSREAKMKKKSHDKEALEKDKCLPKTALAGKWAPAIGGSIDSVTPLGKNIARALYSMAHQRDANESDSDYDTKAYIYYRKEFLTPLRTSINVPEQTMSKKKWGELDYQRVPSICMKRNKEHFLKNDAERFNQYLEDVKSGKKSIASGALLPHEIVKQFMDLPSLPEEIMTV</sequence>
<accession>E9H3M6</accession>
<dbReference type="PANTHER" id="PTHR31373">
    <property type="entry name" value="OS06G0652100 PROTEIN"/>
    <property type="match status" value="1"/>
</dbReference>
<keyword evidence="2" id="KW-0732">Signal</keyword>
<keyword evidence="1" id="KW-0812">Transmembrane</keyword>
<reference evidence="4 5" key="1">
    <citation type="journal article" date="2011" name="Science">
        <title>The ecoresponsive genome of Daphnia pulex.</title>
        <authorList>
            <person name="Colbourne J.K."/>
            <person name="Pfrender M.E."/>
            <person name="Gilbert D."/>
            <person name="Thomas W.K."/>
            <person name="Tucker A."/>
            <person name="Oakley T.H."/>
            <person name="Tokishita S."/>
            <person name="Aerts A."/>
            <person name="Arnold G.J."/>
            <person name="Basu M.K."/>
            <person name="Bauer D.J."/>
            <person name="Caceres C.E."/>
            <person name="Carmel L."/>
            <person name="Casola C."/>
            <person name="Choi J.H."/>
            <person name="Detter J.C."/>
            <person name="Dong Q."/>
            <person name="Dusheyko S."/>
            <person name="Eads B.D."/>
            <person name="Frohlich T."/>
            <person name="Geiler-Samerotte K.A."/>
            <person name="Gerlach D."/>
            <person name="Hatcher P."/>
            <person name="Jogdeo S."/>
            <person name="Krijgsveld J."/>
            <person name="Kriventseva E.V."/>
            <person name="Kultz D."/>
            <person name="Laforsch C."/>
            <person name="Lindquist E."/>
            <person name="Lopez J."/>
            <person name="Manak J.R."/>
            <person name="Muller J."/>
            <person name="Pangilinan J."/>
            <person name="Patwardhan R.P."/>
            <person name="Pitluck S."/>
            <person name="Pritham E.J."/>
            <person name="Rechtsteiner A."/>
            <person name="Rho M."/>
            <person name="Rogozin I.B."/>
            <person name="Sakarya O."/>
            <person name="Salamov A."/>
            <person name="Schaack S."/>
            <person name="Shapiro H."/>
            <person name="Shiga Y."/>
            <person name="Skalitzky C."/>
            <person name="Smith Z."/>
            <person name="Souvorov A."/>
            <person name="Sung W."/>
            <person name="Tang Z."/>
            <person name="Tsuchiya D."/>
            <person name="Tu H."/>
            <person name="Vos H."/>
            <person name="Wang M."/>
            <person name="Wolf Y.I."/>
            <person name="Yamagata H."/>
            <person name="Yamada T."/>
            <person name="Ye Y."/>
            <person name="Shaw J.R."/>
            <person name="Andrews J."/>
            <person name="Crease T.J."/>
            <person name="Tang H."/>
            <person name="Lucas S.M."/>
            <person name="Robertson H.M."/>
            <person name="Bork P."/>
            <person name="Koonin E.V."/>
            <person name="Zdobnov E.M."/>
            <person name="Grigoriev I.V."/>
            <person name="Lynch M."/>
            <person name="Boore J.L."/>
        </authorList>
    </citation>
    <scope>NUCLEOTIDE SEQUENCE [LARGE SCALE GENOMIC DNA]</scope>
</reference>
<evidence type="ECO:0000256" key="1">
    <source>
        <dbReference type="SAM" id="Phobius"/>
    </source>
</evidence>
<keyword evidence="5" id="KW-1185">Reference proteome</keyword>
<dbReference type="PANTHER" id="PTHR31373:SF27">
    <property type="entry name" value="TROVE DOMAIN-CONTAINING PROTEIN"/>
    <property type="match status" value="1"/>
</dbReference>
<gene>
    <name evidence="4" type="ORF">DAPPUDRAFT_109621</name>
</gene>
<dbReference type="SUPFAM" id="SSF103473">
    <property type="entry name" value="MFS general substrate transporter"/>
    <property type="match status" value="1"/>
</dbReference>
<dbReference type="HOGENOM" id="CLU_604488_0_0_1"/>
<feature type="chain" id="PRO_5003237973" description="DUF2828 domain-containing protein" evidence="2">
    <location>
        <begin position="22"/>
        <end position="453"/>
    </location>
</feature>
<feature type="domain" description="DUF2828" evidence="3">
    <location>
        <begin position="158"/>
        <end position="441"/>
    </location>
</feature>
<dbReference type="InterPro" id="IPR036259">
    <property type="entry name" value="MFS_trans_sf"/>
</dbReference>